<dbReference type="AlphaFoldDB" id="G7YB18"/>
<evidence type="ECO:0000313" key="3">
    <source>
        <dbReference type="Proteomes" id="UP000008909"/>
    </source>
</evidence>
<organism evidence="2 3">
    <name type="scientific">Clonorchis sinensis</name>
    <name type="common">Chinese liver fluke</name>
    <dbReference type="NCBI Taxonomy" id="79923"/>
    <lineage>
        <taxon>Eukaryota</taxon>
        <taxon>Metazoa</taxon>
        <taxon>Spiralia</taxon>
        <taxon>Lophotrochozoa</taxon>
        <taxon>Platyhelminthes</taxon>
        <taxon>Trematoda</taxon>
        <taxon>Digenea</taxon>
        <taxon>Opisthorchiida</taxon>
        <taxon>Opisthorchiata</taxon>
        <taxon>Opisthorchiidae</taxon>
        <taxon>Clonorchis</taxon>
    </lineage>
</organism>
<reference key="2">
    <citation type="submission" date="2011-10" db="EMBL/GenBank/DDBJ databases">
        <title>The genome and transcriptome sequence of Clonorchis sinensis provide insights into the carcinogenic liver fluke.</title>
        <authorList>
            <person name="Wang X."/>
            <person name="Huang Y."/>
            <person name="Chen W."/>
            <person name="Liu H."/>
            <person name="Guo L."/>
            <person name="Chen Y."/>
            <person name="Luo F."/>
            <person name="Zhou W."/>
            <person name="Sun J."/>
            <person name="Mao Q."/>
            <person name="Liang P."/>
            <person name="Zhou C."/>
            <person name="Tian Y."/>
            <person name="Men J."/>
            <person name="Lv X."/>
            <person name="Huang L."/>
            <person name="Zhou J."/>
            <person name="Hu Y."/>
            <person name="Li R."/>
            <person name="Zhang F."/>
            <person name="Lei H."/>
            <person name="Li X."/>
            <person name="Hu X."/>
            <person name="Liang C."/>
            <person name="Xu J."/>
            <person name="Wu Z."/>
            <person name="Yu X."/>
        </authorList>
    </citation>
    <scope>NUCLEOTIDE SEQUENCE</scope>
    <source>
        <strain>Henan</strain>
    </source>
</reference>
<evidence type="ECO:0000313" key="2">
    <source>
        <dbReference type="EMBL" id="GAA50152.1"/>
    </source>
</evidence>
<name>G7YB18_CLOSI</name>
<reference evidence="2" key="1">
    <citation type="journal article" date="2011" name="Genome Biol.">
        <title>The draft genome of the carcinogenic human liver fluke Clonorchis sinensis.</title>
        <authorList>
            <person name="Wang X."/>
            <person name="Chen W."/>
            <person name="Huang Y."/>
            <person name="Sun J."/>
            <person name="Men J."/>
            <person name="Liu H."/>
            <person name="Luo F."/>
            <person name="Guo L."/>
            <person name="Lv X."/>
            <person name="Deng C."/>
            <person name="Zhou C."/>
            <person name="Fan Y."/>
            <person name="Li X."/>
            <person name="Huang L."/>
            <person name="Hu Y."/>
            <person name="Liang C."/>
            <person name="Hu X."/>
            <person name="Xu J."/>
            <person name="Yu X."/>
        </authorList>
    </citation>
    <scope>NUCLEOTIDE SEQUENCE [LARGE SCALE GENOMIC DNA]</scope>
    <source>
        <strain evidence="2">Henan</strain>
    </source>
</reference>
<evidence type="ECO:0000256" key="1">
    <source>
        <dbReference type="SAM" id="MobiDB-lite"/>
    </source>
</evidence>
<sequence>HSNADTLSRRPTQELESANVLPASHRMNWEEQSRDRNVGEIYRPHLQGNSKPFGRLMASRSPAASSLWSRWGQLRITSKVWIVGMASLLPPHRIVASNRPSQHSTEILDTLDRKNRKLTLDGVTGGFCYAAMLRSFAGTAQCVRERRLSPKHP</sequence>
<dbReference type="EMBL" id="DF143017">
    <property type="protein sequence ID" value="GAA50152.1"/>
    <property type="molecule type" value="Genomic_DNA"/>
</dbReference>
<dbReference type="Proteomes" id="UP000008909">
    <property type="component" value="Unassembled WGS sequence"/>
</dbReference>
<gene>
    <name evidence="2" type="ORF">CLF_104129</name>
</gene>
<keyword evidence="3" id="KW-1185">Reference proteome</keyword>
<feature type="region of interest" description="Disordered" evidence="1">
    <location>
        <begin position="1"/>
        <end position="25"/>
    </location>
</feature>
<proteinExistence type="predicted"/>
<accession>G7YB18</accession>
<protein>
    <submittedName>
        <fullName evidence="2">Uncharacterized protein</fullName>
    </submittedName>
</protein>
<feature type="non-terminal residue" evidence="2">
    <location>
        <position position="1"/>
    </location>
</feature>